<dbReference type="EMBL" id="KY246495">
    <property type="protein sequence ID" value="ASA48552.1"/>
    <property type="molecule type" value="Genomic_DNA"/>
</dbReference>
<sequence>MGLPLFKVYFDLLYDEGLCFTGMDPYGEWPLVRVKIVLGCRESVWLCLQIILQLCTLTFIILFNIEGLRRGGNATCHRYI</sequence>
<feature type="transmembrane region" description="Helical" evidence="1">
    <location>
        <begin position="43"/>
        <end position="63"/>
    </location>
</feature>
<dbReference type="EMBL" id="KY246522">
    <property type="protein sequence ID" value="ASA48660.1"/>
    <property type="molecule type" value="Genomic_DNA"/>
</dbReference>
<keyword evidence="1" id="KW-0472">Membrane</keyword>
<evidence type="ECO:0000313" key="3">
    <source>
        <dbReference type="EMBL" id="ASA48592.1"/>
    </source>
</evidence>
<dbReference type="EMBL" id="KY246599">
    <property type="protein sequence ID" value="ASA48968.1"/>
    <property type="molecule type" value="Genomic_DNA"/>
</dbReference>
<name>A0A1Z2RWL7_9VIRU</name>
<evidence type="ECO:0000256" key="1">
    <source>
        <dbReference type="SAM" id="Phobius"/>
    </source>
</evidence>
<keyword evidence="1" id="KW-1133">Transmembrane helix</keyword>
<protein>
    <submittedName>
        <fullName evidence="5">Uncharacterized protein</fullName>
    </submittedName>
</protein>
<evidence type="ECO:0000313" key="5">
    <source>
        <dbReference type="EMBL" id="ASA48968.1"/>
    </source>
</evidence>
<evidence type="ECO:0000313" key="2">
    <source>
        <dbReference type="EMBL" id="ASA48552.1"/>
    </source>
</evidence>
<dbReference type="EMBL" id="KY246505">
    <property type="protein sequence ID" value="ASA48592.1"/>
    <property type="molecule type" value="Genomic_DNA"/>
</dbReference>
<reference evidence="5" key="1">
    <citation type="journal article" date="2017" name="Virus Evol.">
        <title>Diverse and highly recombinant anelloviruses associated with Weddell seals in Antarctica.</title>
        <authorList>
            <person name="Fahsbender E."/>
            <person name="Burns J.M."/>
            <person name="Kim S."/>
            <person name="Kraberger S."/>
            <person name="Frankfurter G."/>
            <person name="Eilers A."/>
            <person name="Shero M."/>
            <person name="Beltran R."/>
            <person name="Kirkham A."/>
            <person name="McCorkell R."/>
            <person name="Berngartt R."/>
            <person name="Male M.F."/>
            <person name="Ballard G."/>
            <person name="Ainley D.G."/>
            <person name="Breitbart M."/>
            <person name="Varsani A."/>
        </authorList>
    </citation>
    <scope>NUCLEOTIDE SEQUENCE</scope>
    <source>
        <strain evidence="2">TTLwV-1_gt34_wsn34</strain>
        <strain evidence="3">TTLwV-1_gt34_wsn39_5</strain>
        <strain evidence="4">TTLwV-1_gt35_wsp46</strain>
        <strain evidence="5">TTLwV-1_gt35_wsv23</strain>
    </source>
</reference>
<organism evidence="5">
    <name type="scientific">Torque teno Leptonychotes weddellii virus-1</name>
    <dbReference type="NCBI Taxonomy" id="2012676"/>
    <lineage>
        <taxon>Viruses</taxon>
        <taxon>Monodnaviria</taxon>
        <taxon>Shotokuvirae</taxon>
        <taxon>Commensaviricota</taxon>
        <taxon>Cardeaviricetes</taxon>
        <taxon>Sanitavirales</taxon>
        <taxon>Anelloviridae</taxon>
        <taxon>Lambdatorquevirus</taxon>
        <taxon>Lambdatorquevirus phoci5</taxon>
    </lineage>
</organism>
<accession>A0A1Z2RWL7</accession>
<evidence type="ECO:0000313" key="4">
    <source>
        <dbReference type="EMBL" id="ASA48660.1"/>
    </source>
</evidence>
<keyword evidence="1" id="KW-0812">Transmembrane</keyword>
<proteinExistence type="predicted"/>